<dbReference type="GO" id="GO:0043565">
    <property type="term" value="F:sequence-specific DNA binding"/>
    <property type="evidence" value="ECO:0007669"/>
    <property type="project" value="InterPro"/>
</dbReference>
<accession>A0A1N6G823</accession>
<evidence type="ECO:0000256" key="3">
    <source>
        <dbReference type="ARBA" id="ARBA00023163"/>
    </source>
</evidence>
<dbReference type="Gene3D" id="1.10.10.60">
    <property type="entry name" value="Homeodomain-like"/>
    <property type="match status" value="1"/>
</dbReference>
<reference evidence="5 6" key="1">
    <citation type="submission" date="2016-11" db="EMBL/GenBank/DDBJ databases">
        <authorList>
            <person name="Jaros S."/>
            <person name="Januszkiewicz K."/>
            <person name="Wedrychowicz H."/>
        </authorList>
    </citation>
    <scope>NUCLEOTIDE SEQUENCE [LARGE SCALE GENOMIC DNA]</scope>
    <source>
        <strain evidence="5 6">GAS95</strain>
    </source>
</reference>
<dbReference type="SUPFAM" id="SSF52317">
    <property type="entry name" value="Class I glutamine amidotransferase-like"/>
    <property type="match status" value="1"/>
</dbReference>
<dbReference type="PROSITE" id="PS01124">
    <property type="entry name" value="HTH_ARAC_FAMILY_2"/>
    <property type="match status" value="1"/>
</dbReference>
<keyword evidence="1" id="KW-0805">Transcription regulation</keyword>
<dbReference type="InterPro" id="IPR009057">
    <property type="entry name" value="Homeodomain-like_sf"/>
</dbReference>
<gene>
    <name evidence="5" type="ORF">SAMN05444165_0612</name>
</gene>
<protein>
    <submittedName>
        <fullName evidence="5">Transcriptional regulator GlxA family, contains an amidase domain and an AraC-type DNA-binding HTH domain</fullName>
    </submittedName>
</protein>
<dbReference type="GO" id="GO:0003700">
    <property type="term" value="F:DNA-binding transcription factor activity"/>
    <property type="evidence" value="ECO:0007669"/>
    <property type="project" value="InterPro"/>
</dbReference>
<proteinExistence type="predicted"/>
<evidence type="ECO:0000256" key="1">
    <source>
        <dbReference type="ARBA" id="ARBA00023015"/>
    </source>
</evidence>
<name>A0A1N6G823_9BURK</name>
<dbReference type="SMART" id="SM00342">
    <property type="entry name" value="HTH_ARAC"/>
    <property type="match status" value="1"/>
</dbReference>
<dbReference type="InterPro" id="IPR018060">
    <property type="entry name" value="HTH_AraC"/>
</dbReference>
<evidence type="ECO:0000313" key="6">
    <source>
        <dbReference type="Proteomes" id="UP000185151"/>
    </source>
</evidence>
<dbReference type="Pfam" id="PF12833">
    <property type="entry name" value="HTH_18"/>
    <property type="match status" value="1"/>
</dbReference>
<dbReference type="EMBL" id="FSRU01000001">
    <property type="protein sequence ID" value="SIO03572.1"/>
    <property type="molecule type" value="Genomic_DNA"/>
</dbReference>
<keyword evidence="3" id="KW-0804">Transcription</keyword>
<evidence type="ECO:0000256" key="2">
    <source>
        <dbReference type="ARBA" id="ARBA00023125"/>
    </source>
</evidence>
<feature type="domain" description="HTH araC/xylS-type" evidence="4">
    <location>
        <begin position="229"/>
        <end position="327"/>
    </location>
</feature>
<dbReference type="InterPro" id="IPR029062">
    <property type="entry name" value="Class_I_gatase-like"/>
</dbReference>
<keyword evidence="6" id="KW-1185">Reference proteome</keyword>
<dbReference type="SUPFAM" id="SSF46689">
    <property type="entry name" value="Homeodomain-like"/>
    <property type="match status" value="2"/>
</dbReference>
<organism evidence="5 6">
    <name type="scientific">Paraburkholderia phenazinium</name>
    <dbReference type="NCBI Taxonomy" id="60549"/>
    <lineage>
        <taxon>Bacteria</taxon>
        <taxon>Pseudomonadati</taxon>
        <taxon>Pseudomonadota</taxon>
        <taxon>Betaproteobacteria</taxon>
        <taxon>Burkholderiales</taxon>
        <taxon>Burkholderiaceae</taxon>
        <taxon>Paraburkholderia</taxon>
    </lineage>
</organism>
<sequence>MVYAGLDNPDNGAASASGKRRRRTVRDIGVVLFEGFSLLTAGVIPEVFQVANEICVARSRGDVLYDVRFYSADGGNVACSSSINVWTYACDARNAIGFDALFIVGGEGAQNAARDERVVGWLREVLPLSEVVKPIGEGRLLLEAAGVVSSGQSHSPNGWPPNPAGIADDDVHEDADRYEPAKTALMLVKRDLGIDVAREAVGRLSLNGSPIVASVLSDSSTPTRAEKVRASARWLKENCGRPISVSEAVRVAAMSERNFLRCFKQEIGVTPSEFLLRTRLEMTSRLLAETDSPIDRIAKRCGWINGDRLAKIFRKRMGLTPSEYRLRTRGSVPSDVSELKGPLTT</sequence>
<evidence type="ECO:0000259" key="4">
    <source>
        <dbReference type="PROSITE" id="PS01124"/>
    </source>
</evidence>
<dbReference type="OrthoDB" id="6831751at2"/>
<dbReference type="AlphaFoldDB" id="A0A1N6G823"/>
<dbReference type="PANTHER" id="PTHR46796">
    <property type="entry name" value="HTH-TYPE TRANSCRIPTIONAL ACTIVATOR RHAS-RELATED"/>
    <property type="match status" value="1"/>
</dbReference>
<dbReference type="Gene3D" id="3.40.50.880">
    <property type="match status" value="1"/>
</dbReference>
<dbReference type="Proteomes" id="UP000185151">
    <property type="component" value="Unassembled WGS sequence"/>
</dbReference>
<evidence type="ECO:0000313" key="5">
    <source>
        <dbReference type="EMBL" id="SIO03572.1"/>
    </source>
</evidence>
<keyword evidence="2 5" id="KW-0238">DNA-binding</keyword>
<dbReference type="InterPro" id="IPR050204">
    <property type="entry name" value="AraC_XylS_family_regulators"/>
</dbReference>